<evidence type="ECO:0000256" key="5">
    <source>
        <dbReference type="ARBA" id="ARBA00023136"/>
    </source>
</evidence>
<feature type="transmembrane region" description="Helical" evidence="7">
    <location>
        <begin position="391"/>
        <end position="409"/>
    </location>
</feature>
<gene>
    <name evidence="9" type="ORF">PENANT_c012G07147</name>
</gene>
<dbReference type="SUPFAM" id="SSF103473">
    <property type="entry name" value="MFS general substrate transporter"/>
    <property type="match status" value="1"/>
</dbReference>
<dbReference type="InterPro" id="IPR036259">
    <property type="entry name" value="MFS_trans_sf"/>
</dbReference>
<evidence type="ECO:0000256" key="2">
    <source>
        <dbReference type="ARBA" id="ARBA00008335"/>
    </source>
</evidence>
<organism evidence="9 10">
    <name type="scientific">Penicillium antarcticum</name>
    <dbReference type="NCBI Taxonomy" id="416450"/>
    <lineage>
        <taxon>Eukaryota</taxon>
        <taxon>Fungi</taxon>
        <taxon>Dikarya</taxon>
        <taxon>Ascomycota</taxon>
        <taxon>Pezizomycotina</taxon>
        <taxon>Eurotiomycetes</taxon>
        <taxon>Eurotiomycetidae</taxon>
        <taxon>Eurotiales</taxon>
        <taxon>Aspergillaceae</taxon>
        <taxon>Penicillium</taxon>
    </lineage>
</organism>
<evidence type="ECO:0000313" key="9">
    <source>
        <dbReference type="EMBL" id="OQD84766.1"/>
    </source>
</evidence>
<evidence type="ECO:0000313" key="10">
    <source>
        <dbReference type="Proteomes" id="UP000191672"/>
    </source>
</evidence>
<proteinExistence type="inferred from homology"/>
<dbReference type="AlphaFoldDB" id="A0A1V6Q7I4"/>
<protein>
    <recommendedName>
        <fullName evidence="8">Major facilitator superfamily (MFS) profile domain-containing protein</fullName>
    </recommendedName>
</protein>
<evidence type="ECO:0000256" key="7">
    <source>
        <dbReference type="SAM" id="Phobius"/>
    </source>
</evidence>
<sequence length="493" mass="53638">MAEEKKSPQQATINELPPSSACPSEGASSNASLMKVVDWDGPDDPEKPVNWPRSRKNQILGAVCLMRFTTPLASSMMAPALLQIENEFKSSSMMMNFAVSIYIIGFGLGPLVLAPLSEIYGRNKIYHGGNIMFTICTACCGLSPNTTSLLIFRLLSGIMGGAPLTNGGGTIADLIPSHERGFIMSVFSLAMLLAPVLGPVAGGFLSEAADWRWIFWLLTIMSAITAIVGFIFLRETYAPTLLERKASRLRKETGNPDIQAATKSPLPLQQLIFLAIMRPMKLLCTSPVSIAMALYMGLIYGIIYLLFTSYTVVFQEQYGFSQGLAGLTYLGMGLGCATQLFLGHYSDKLHTKLTQRNGVERAEYHLLMLIPAAFSLPIGLIIYGWTAQYHVHWMVPIFGTFFIGVGFSSSMTSVQTYLVGAFTAYSASALAANNLVRSIIGGVVPLSGPEMYGKLGLGWGNTLLALLAMVFGLAPLWFYRNKEHTNESKQNPV</sequence>
<dbReference type="STRING" id="416450.A0A1V6Q7I4"/>
<feature type="transmembrane region" description="Helical" evidence="7">
    <location>
        <begin position="181"/>
        <end position="201"/>
    </location>
</feature>
<evidence type="ECO:0000256" key="3">
    <source>
        <dbReference type="ARBA" id="ARBA00022692"/>
    </source>
</evidence>
<feature type="transmembrane region" description="Helical" evidence="7">
    <location>
        <begin position="366"/>
        <end position="385"/>
    </location>
</feature>
<feature type="transmembrane region" description="Helical" evidence="7">
    <location>
        <begin position="94"/>
        <end position="113"/>
    </location>
</feature>
<dbReference type="InterPro" id="IPR020846">
    <property type="entry name" value="MFS_dom"/>
</dbReference>
<dbReference type="GO" id="GO:0016020">
    <property type="term" value="C:membrane"/>
    <property type="evidence" value="ECO:0007669"/>
    <property type="project" value="UniProtKB-SubCell"/>
</dbReference>
<feature type="transmembrane region" description="Helical" evidence="7">
    <location>
        <begin position="125"/>
        <end position="144"/>
    </location>
</feature>
<evidence type="ECO:0000256" key="1">
    <source>
        <dbReference type="ARBA" id="ARBA00004141"/>
    </source>
</evidence>
<dbReference type="PANTHER" id="PTHR23502">
    <property type="entry name" value="MAJOR FACILITATOR SUPERFAMILY"/>
    <property type="match status" value="1"/>
</dbReference>
<keyword evidence="5 7" id="KW-0472">Membrane</keyword>
<evidence type="ECO:0000256" key="4">
    <source>
        <dbReference type="ARBA" id="ARBA00022989"/>
    </source>
</evidence>
<dbReference type="Gene3D" id="1.20.1250.20">
    <property type="entry name" value="MFS general substrate transporter like domains"/>
    <property type="match status" value="1"/>
</dbReference>
<feature type="transmembrane region" description="Helical" evidence="7">
    <location>
        <begin position="416"/>
        <end position="436"/>
    </location>
</feature>
<dbReference type="FunFam" id="1.20.1250.20:FF:000011">
    <property type="entry name" value="MFS multidrug transporter, putative"/>
    <property type="match status" value="1"/>
</dbReference>
<dbReference type="PROSITE" id="PS50850">
    <property type="entry name" value="MFS"/>
    <property type="match status" value="1"/>
</dbReference>
<keyword evidence="10" id="KW-1185">Reference proteome</keyword>
<accession>A0A1V6Q7I4</accession>
<dbReference type="CDD" id="cd17323">
    <property type="entry name" value="MFS_Tpo1_MDR_like"/>
    <property type="match status" value="1"/>
</dbReference>
<comment type="caution">
    <text evidence="9">The sequence shown here is derived from an EMBL/GenBank/DDBJ whole genome shotgun (WGS) entry which is preliminary data.</text>
</comment>
<feature type="transmembrane region" description="Helical" evidence="7">
    <location>
        <begin position="327"/>
        <end position="345"/>
    </location>
</feature>
<keyword evidence="3 7" id="KW-0812">Transmembrane</keyword>
<keyword evidence="4 7" id="KW-1133">Transmembrane helix</keyword>
<dbReference type="GO" id="GO:0022857">
    <property type="term" value="F:transmembrane transporter activity"/>
    <property type="evidence" value="ECO:0007669"/>
    <property type="project" value="InterPro"/>
</dbReference>
<comment type="similarity">
    <text evidence="2">Belongs to the major facilitator superfamily.</text>
</comment>
<feature type="domain" description="Major facilitator superfamily (MFS) profile" evidence="8">
    <location>
        <begin position="59"/>
        <end position="486"/>
    </location>
</feature>
<name>A0A1V6Q7I4_9EURO</name>
<feature type="region of interest" description="Disordered" evidence="6">
    <location>
        <begin position="1"/>
        <end position="52"/>
    </location>
</feature>
<feature type="transmembrane region" description="Helical" evidence="7">
    <location>
        <begin position="456"/>
        <end position="479"/>
    </location>
</feature>
<comment type="subcellular location">
    <subcellularLocation>
        <location evidence="1">Membrane</location>
        <topology evidence="1">Multi-pass membrane protein</topology>
    </subcellularLocation>
</comment>
<dbReference type="EMBL" id="MDYN01000012">
    <property type="protein sequence ID" value="OQD84766.1"/>
    <property type="molecule type" value="Genomic_DNA"/>
</dbReference>
<dbReference type="InterPro" id="IPR011701">
    <property type="entry name" value="MFS"/>
</dbReference>
<evidence type="ECO:0000259" key="8">
    <source>
        <dbReference type="PROSITE" id="PS50850"/>
    </source>
</evidence>
<feature type="transmembrane region" description="Helical" evidence="7">
    <location>
        <begin position="213"/>
        <end position="233"/>
    </location>
</feature>
<dbReference type="Proteomes" id="UP000191672">
    <property type="component" value="Unassembled WGS sequence"/>
</dbReference>
<dbReference type="Pfam" id="PF07690">
    <property type="entry name" value="MFS_1"/>
    <property type="match status" value="1"/>
</dbReference>
<evidence type="ECO:0000256" key="6">
    <source>
        <dbReference type="SAM" id="MobiDB-lite"/>
    </source>
</evidence>
<dbReference type="OrthoDB" id="5296287at2759"/>
<dbReference type="PANTHER" id="PTHR23502:SF68">
    <property type="entry name" value="MULTIDRUG TRANSPORTER, PUTATIVE (AFU_ORTHOLOGUE AFUA_3G01120)-RELATED"/>
    <property type="match status" value="1"/>
</dbReference>
<reference evidence="10" key="1">
    <citation type="journal article" date="2017" name="Nat. Microbiol.">
        <title>Global analysis of biosynthetic gene clusters reveals vast potential of secondary metabolite production in Penicillium species.</title>
        <authorList>
            <person name="Nielsen J.C."/>
            <person name="Grijseels S."/>
            <person name="Prigent S."/>
            <person name="Ji B."/>
            <person name="Dainat J."/>
            <person name="Nielsen K.F."/>
            <person name="Frisvad J.C."/>
            <person name="Workman M."/>
            <person name="Nielsen J."/>
        </authorList>
    </citation>
    <scope>NUCLEOTIDE SEQUENCE [LARGE SCALE GENOMIC DNA]</scope>
    <source>
        <strain evidence="10">IBT 31811</strain>
    </source>
</reference>
<feature type="transmembrane region" description="Helical" evidence="7">
    <location>
        <begin position="282"/>
        <end position="307"/>
    </location>
</feature>